<name>A0A6I4YJ20_9DEIO</name>
<dbReference type="RefSeq" id="WP_160980592.1">
    <property type="nucleotide sequence ID" value="NZ_WVHK01000058.1"/>
</dbReference>
<reference evidence="1 2" key="1">
    <citation type="submission" date="2019-11" db="EMBL/GenBank/DDBJ databases">
        <title>Genome sequence of Deinococcus xianganensis Y35, AI-2 producing algicidal bacterium, isolated from lake water.</title>
        <authorList>
            <person name="Li Y."/>
        </authorList>
    </citation>
    <scope>NUCLEOTIDE SEQUENCE [LARGE SCALE GENOMIC DNA]</scope>
    <source>
        <strain evidence="1 2">Y35</strain>
    </source>
</reference>
<dbReference type="AlphaFoldDB" id="A0A6I4YJ20"/>
<dbReference type="Proteomes" id="UP000430519">
    <property type="component" value="Unassembled WGS sequence"/>
</dbReference>
<proteinExistence type="predicted"/>
<evidence type="ECO:0000313" key="1">
    <source>
        <dbReference type="EMBL" id="MXV20798.1"/>
    </source>
</evidence>
<dbReference type="EMBL" id="WVHK01000058">
    <property type="protein sequence ID" value="MXV20798.1"/>
    <property type="molecule type" value="Genomic_DNA"/>
</dbReference>
<protein>
    <submittedName>
        <fullName evidence="1">Uncharacterized protein</fullName>
    </submittedName>
</protein>
<sequence>MSTFCVLLHYIPAALRAERGPLAIEQLPARLDAGPIKTTALKQAVALLRTHQVIRRVPITSLMRAELTRQGVTRMPLHAYEITDAPHAQEFAAWLDDIAVPRRRAGVALRRSA</sequence>
<gene>
    <name evidence="1" type="ORF">GLX28_14260</name>
</gene>
<organism evidence="1 2">
    <name type="scientific">Deinococcus xianganensis</name>
    <dbReference type="NCBI Taxonomy" id="1507289"/>
    <lineage>
        <taxon>Bacteria</taxon>
        <taxon>Thermotogati</taxon>
        <taxon>Deinococcota</taxon>
        <taxon>Deinococci</taxon>
        <taxon>Deinococcales</taxon>
        <taxon>Deinococcaceae</taxon>
        <taxon>Deinococcus</taxon>
    </lineage>
</organism>
<comment type="caution">
    <text evidence="1">The sequence shown here is derived from an EMBL/GenBank/DDBJ whole genome shotgun (WGS) entry which is preliminary data.</text>
</comment>
<evidence type="ECO:0000313" key="2">
    <source>
        <dbReference type="Proteomes" id="UP000430519"/>
    </source>
</evidence>
<keyword evidence="2" id="KW-1185">Reference proteome</keyword>
<accession>A0A6I4YJ20</accession>